<reference evidence="2" key="1">
    <citation type="submission" date="2020-08" db="EMBL/GenBank/DDBJ databases">
        <title>Multicomponent nature underlies the extraordinary mechanical properties of spider dragline silk.</title>
        <authorList>
            <person name="Kono N."/>
            <person name="Nakamura H."/>
            <person name="Mori M."/>
            <person name="Yoshida Y."/>
            <person name="Ohtoshi R."/>
            <person name="Malay A.D."/>
            <person name="Moran D.A.P."/>
            <person name="Tomita M."/>
            <person name="Numata K."/>
            <person name="Arakawa K."/>
        </authorList>
    </citation>
    <scope>NUCLEOTIDE SEQUENCE</scope>
</reference>
<proteinExistence type="predicted"/>
<accession>A0A8X6MXU6</accession>
<evidence type="ECO:0000313" key="3">
    <source>
        <dbReference type="Proteomes" id="UP000887013"/>
    </source>
</evidence>
<comment type="caution">
    <text evidence="2">The sequence shown here is derived from an EMBL/GenBank/DDBJ whole genome shotgun (WGS) entry which is preliminary data.</text>
</comment>
<gene>
    <name evidence="2" type="ORF">NPIL_155441</name>
</gene>
<dbReference type="EMBL" id="BMAW01051874">
    <property type="protein sequence ID" value="GFS83015.1"/>
    <property type="molecule type" value="Genomic_DNA"/>
</dbReference>
<dbReference type="Proteomes" id="UP000887013">
    <property type="component" value="Unassembled WGS sequence"/>
</dbReference>
<evidence type="ECO:0000256" key="1">
    <source>
        <dbReference type="SAM" id="MobiDB-lite"/>
    </source>
</evidence>
<organism evidence="2 3">
    <name type="scientific">Nephila pilipes</name>
    <name type="common">Giant wood spider</name>
    <name type="synonym">Nephila maculata</name>
    <dbReference type="NCBI Taxonomy" id="299642"/>
    <lineage>
        <taxon>Eukaryota</taxon>
        <taxon>Metazoa</taxon>
        <taxon>Ecdysozoa</taxon>
        <taxon>Arthropoda</taxon>
        <taxon>Chelicerata</taxon>
        <taxon>Arachnida</taxon>
        <taxon>Araneae</taxon>
        <taxon>Araneomorphae</taxon>
        <taxon>Entelegynae</taxon>
        <taxon>Araneoidea</taxon>
        <taxon>Nephilidae</taxon>
        <taxon>Nephila</taxon>
    </lineage>
</organism>
<name>A0A8X6MXU6_NEPPI</name>
<sequence>MRFRFELQTALENFIKLLSVRSMNSICHLKIEHQNHRRDSTASFGRRYQASPGPNSAVPKHETVCPLLTAVEVLDACTTAVSTETKGGRDSINNGLPLTS</sequence>
<keyword evidence="3" id="KW-1185">Reference proteome</keyword>
<dbReference type="AlphaFoldDB" id="A0A8X6MXU6"/>
<dbReference type="OrthoDB" id="10340233at2759"/>
<protein>
    <submittedName>
        <fullName evidence="2">Uncharacterized protein</fullName>
    </submittedName>
</protein>
<evidence type="ECO:0000313" key="2">
    <source>
        <dbReference type="EMBL" id="GFS83015.1"/>
    </source>
</evidence>
<feature type="region of interest" description="Disordered" evidence="1">
    <location>
        <begin position="37"/>
        <end position="59"/>
    </location>
</feature>